<dbReference type="SMART" id="SM00345">
    <property type="entry name" value="HTH_GNTR"/>
    <property type="match status" value="1"/>
</dbReference>
<dbReference type="SUPFAM" id="SSF48008">
    <property type="entry name" value="GntR ligand-binding domain-like"/>
    <property type="match status" value="1"/>
</dbReference>
<dbReference type="PROSITE" id="PS50949">
    <property type="entry name" value="HTH_GNTR"/>
    <property type="match status" value="1"/>
</dbReference>
<dbReference type="PANTHER" id="PTHR43537">
    <property type="entry name" value="TRANSCRIPTIONAL REGULATOR, GNTR FAMILY"/>
    <property type="match status" value="1"/>
</dbReference>
<sequence>MEINLKSLREQVYEYLKEQINKQNLKGGDYIDINALSNLLKISKTPLRDALLQLEMYGFVTIKPRKGILINKLSVDDVKYFYEIIGALECAIIQQLCLYIDSQLIEKLKVYNDVMQKALDESNFDLYYKNNLNFHNSYLNLSKNHYALKIIENLRQRLYDFPKKAHYLPEWEKRSTTEHDSFIELLEKDCFKAAVFMKDVHWSFSVQEKFIMEYYFRQ</sequence>
<evidence type="ECO:0000256" key="3">
    <source>
        <dbReference type="ARBA" id="ARBA00023163"/>
    </source>
</evidence>
<dbReference type="RefSeq" id="WP_086033487.1">
    <property type="nucleotide sequence ID" value="NZ_MDSU01000018.1"/>
</dbReference>
<organism evidence="5 6">
    <name type="scientific">Desulfurella amilsii</name>
    <dbReference type="NCBI Taxonomy" id="1562698"/>
    <lineage>
        <taxon>Bacteria</taxon>
        <taxon>Pseudomonadati</taxon>
        <taxon>Campylobacterota</taxon>
        <taxon>Desulfurellia</taxon>
        <taxon>Desulfurellales</taxon>
        <taxon>Desulfurellaceae</taxon>
        <taxon>Desulfurella</taxon>
    </lineage>
</organism>
<gene>
    <name evidence="5" type="ORF">DESAMIL20_763</name>
</gene>
<evidence type="ECO:0000313" key="6">
    <source>
        <dbReference type="Proteomes" id="UP000194141"/>
    </source>
</evidence>
<feature type="domain" description="HTH gntR-type" evidence="4">
    <location>
        <begin position="6"/>
        <end position="73"/>
    </location>
</feature>
<dbReference type="SUPFAM" id="SSF46785">
    <property type="entry name" value="Winged helix' DNA-binding domain"/>
    <property type="match status" value="1"/>
</dbReference>
<protein>
    <submittedName>
        <fullName evidence="5">Transcriptional regulator, GntR family</fullName>
    </submittedName>
</protein>
<dbReference type="Pfam" id="PF00392">
    <property type="entry name" value="GntR"/>
    <property type="match status" value="1"/>
</dbReference>
<evidence type="ECO:0000313" key="5">
    <source>
        <dbReference type="EMBL" id="OSS41210.1"/>
    </source>
</evidence>
<evidence type="ECO:0000256" key="2">
    <source>
        <dbReference type="ARBA" id="ARBA00023125"/>
    </source>
</evidence>
<dbReference type="EMBL" id="MDSU01000018">
    <property type="protein sequence ID" value="OSS41210.1"/>
    <property type="molecule type" value="Genomic_DNA"/>
</dbReference>
<dbReference type="GO" id="GO:0003677">
    <property type="term" value="F:DNA binding"/>
    <property type="evidence" value="ECO:0007669"/>
    <property type="project" value="UniProtKB-KW"/>
</dbReference>
<keyword evidence="2" id="KW-0238">DNA-binding</keyword>
<dbReference type="STRING" id="1562698.DESAMIL20_763"/>
<dbReference type="InterPro" id="IPR036390">
    <property type="entry name" value="WH_DNA-bd_sf"/>
</dbReference>
<dbReference type="Gene3D" id="1.10.10.10">
    <property type="entry name" value="Winged helix-like DNA-binding domain superfamily/Winged helix DNA-binding domain"/>
    <property type="match status" value="1"/>
</dbReference>
<dbReference type="Gene3D" id="1.20.120.530">
    <property type="entry name" value="GntR ligand-binding domain-like"/>
    <property type="match status" value="1"/>
</dbReference>
<keyword evidence="3" id="KW-0804">Transcription</keyword>
<dbReference type="InterPro" id="IPR008920">
    <property type="entry name" value="TF_FadR/GntR_C"/>
</dbReference>
<reference evidence="5 6" key="1">
    <citation type="journal article" date="2017" name="Front. Microbiol.">
        <title>Genome Sequence of Desulfurella amilsii Strain TR1 and Comparative Genomics of Desulfurellaceae Family.</title>
        <authorList>
            <person name="Florentino A.P."/>
            <person name="Stams A.J."/>
            <person name="Sanchez-Andrea I."/>
        </authorList>
    </citation>
    <scope>NUCLEOTIDE SEQUENCE [LARGE SCALE GENOMIC DNA]</scope>
    <source>
        <strain evidence="5 6">TR1</strain>
    </source>
</reference>
<proteinExistence type="predicted"/>
<dbReference type="InterPro" id="IPR011711">
    <property type="entry name" value="GntR_C"/>
</dbReference>
<evidence type="ECO:0000256" key="1">
    <source>
        <dbReference type="ARBA" id="ARBA00023015"/>
    </source>
</evidence>
<dbReference type="InterPro" id="IPR036388">
    <property type="entry name" value="WH-like_DNA-bd_sf"/>
</dbReference>
<accession>A0A1X4XUK4</accession>
<name>A0A1X4XUK4_9BACT</name>
<dbReference type="GO" id="GO:0003700">
    <property type="term" value="F:DNA-binding transcription factor activity"/>
    <property type="evidence" value="ECO:0007669"/>
    <property type="project" value="InterPro"/>
</dbReference>
<dbReference type="OrthoDB" id="5504063at2"/>
<dbReference type="PANTHER" id="PTHR43537:SF24">
    <property type="entry name" value="GLUCONATE OPERON TRANSCRIPTIONAL REPRESSOR"/>
    <property type="match status" value="1"/>
</dbReference>
<keyword evidence="1" id="KW-0805">Transcription regulation</keyword>
<evidence type="ECO:0000259" key="4">
    <source>
        <dbReference type="PROSITE" id="PS50949"/>
    </source>
</evidence>
<dbReference type="AlphaFoldDB" id="A0A1X4XUK4"/>
<keyword evidence="6" id="KW-1185">Reference proteome</keyword>
<dbReference type="Proteomes" id="UP000194141">
    <property type="component" value="Unassembled WGS sequence"/>
</dbReference>
<dbReference type="Pfam" id="PF07729">
    <property type="entry name" value="FCD"/>
    <property type="match status" value="1"/>
</dbReference>
<dbReference type="InterPro" id="IPR000524">
    <property type="entry name" value="Tscrpt_reg_HTH_GntR"/>
</dbReference>
<comment type="caution">
    <text evidence="5">The sequence shown here is derived from an EMBL/GenBank/DDBJ whole genome shotgun (WGS) entry which is preliminary data.</text>
</comment>